<evidence type="ECO:0000256" key="1">
    <source>
        <dbReference type="SAM" id="MobiDB-lite"/>
    </source>
</evidence>
<feature type="compositionally biased region" description="Polar residues" evidence="1">
    <location>
        <begin position="45"/>
        <end position="54"/>
    </location>
</feature>
<keyword evidence="2" id="KW-0732">Signal</keyword>
<accession>A0A2X2DJ90</accession>
<organism evidence="5 6">
    <name type="scientific">Pseudomonas luteola</name>
    <dbReference type="NCBI Taxonomy" id="47886"/>
    <lineage>
        <taxon>Bacteria</taxon>
        <taxon>Pseudomonadati</taxon>
        <taxon>Pseudomonadota</taxon>
        <taxon>Gammaproteobacteria</taxon>
        <taxon>Pseudomonadales</taxon>
        <taxon>Pseudomonadaceae</taxon>
        <taxon>Pseudomonas</taxon>
    </lineage>
</organism>
<name>A0A2X2DJ90_PSELU</name>
<dbReference type="Proteomes" id="UP000626180">
    <property type="component" value="Unassembled WGS sequence"/>
</dbReference>
<evidence type="ECO:0000313" key="6">
    <source>
        <dbReference type="Proteomes" id="UP000250443"/>
    </source>
</evidence>
<evidence type="ECO:0000313" key="7">
    <source>
        <dbReference type="Proteomes" id="UP000626180"/>
    </source>
</evidence>
<proteinExistence type="predicted"/>
<evidence type="ECO:0000313" key="5">
    <source>
        <dbReference type="EMBL" id="SPZ12295.1"/>
    </source>
</evidence>
<sequence length="212" mass="23317">MRFIYLLVLLFLTQPTFAAVYTYTDAEGNRIFTDSPPKGIKANPVTIQPSNSMPSPAAPRTIKLSPSNPDIRKPVQPSAPPPPAQIASYQMLRILVPEPDATIRSNAGELIVTATSDPELMPTHFYRLILDGQPAGAPGRSPVFPLENLDRGTHQIAVEIVTEGGVVVERTPSQPFHMKRMSLSQRRLANPCKDGEWGIRPECPLSEKPEEE</sequence>
<feature type="signal peptide" evidence="2">
    <location>
        <begin position="1"/>
        <end position="18"/>
    </location>
</feature>
<evidence type="ECO:0000313" key="4">
    <source>
        <dbReference type="EMBL" id="MBF8641132.1"/>
    </source>
</evidence>
<reference evidence="5 6" key="1">
    <citation type="submission" date="2018-06" db="EMBL/GenBank/DDBJ databases">
        <authorList>
            <consortium name="Pathogen Informatics"/>
            <person name="Doyle S."/>
        </authorList>
    </citation>
    <scope>NUCLEOTIDE SEQUENCE [LARGE SCALE GENOMIC DNA]</scope>
    <source>
        <strain evidence="5 6">NCTC11842</strain>
    </source>
</reference>
<dbReference type="EMBL" id="UAUF01000014">
    <property type="protein sequence ID" value="SPZ12295.1"/>
    <property type="molecule type" value="Genomic_DNA"/>
</dbReference>
<feature type="chain" id="PRO_5043848249" evidence="2">
    <location>
        <begin position="19"/>
        <end position="212"/>
    </location>
</feature>
<dbReference type="InterPro" id="IPR025392">
    <property type="entry name" value="DUF4124"/>
</dbReference>
<dbReference type="Proteomes" id="UP000250443">
    <property type="component" value="Unassembled WGS sequence"/>
</dbReference>
<feature type="region of interest" description="Disordered" evidence="1">
    <location>
        <begin position="34"/>
        <end position="83"/>
    </location>
</feature>
<dbReference type="Pfam" id="PF13511">
    <property type="entry name" value="DUF4124"/>
    <property type="match status" value="1"/>
</dbReference>
<protein>
    <submittedName>
        <fullName evidence="4">DUF4124 domain-containing protein</fullName>
    </submittedName>
    <submittedName>
        <fullName evidence="5">Penicillin-binding protein</fullName>
    </submittedName>
</protein>
<evidence type="ECO:0000256" key="2">
    <source>
        <dbReference type="SAM" id="SignalP"/>
    </source>
</evidence>
<dbReference type="AlphaFoldDB" id="A0A2X2DJ90"/>
<keyword evidence="7" id="KW-1185">Reference proteome</keyword>
<dbReference type="EMBL" id="JADMCD010000004">
    <property type="protein sequence ID" value="MBF8641132.1"/>
    <property type="molecule type" value="Genomic_DNA"/>
</dbReference>
<gene>
    <name evidence="4" type="ORF">IRZ65_10590</name>
    <name evidence="5" type="ORF">NCTC11842_04385</name>
</gene>
<feature type="domain" description="DUF4124" evidence="3">
    <location>
        <begin position="8"/>
        <end position="60"/>
    </location>
</feature>
<reference evidence="4 7" key="2">
    <citation type="submission" date="2020-10" db="EMBL/GenBank/DDBJ databases">
        <title>Genome sequences of Pseudomonas isolates.</title>
        <authorList>
            <person name="Wessels L."/>
            <person name="Reich F."/>
            <person name="Hammerl J."/>
        </authorList>
    </citation>
    <scope>NUCLEOTIDE SEQUENCE [LARGE SCALE GENOMIC DNA]</scope>
    <source>
        <strain evidence="4 7">20-MO00624-0</strain>
    </source>
</reference>
<evidence type="ECO:0000259" key="3">
    <source>
        <dbReference type="Pfam" id="PF13511"/>
    </source>
</evidence>
<dbReference type="RefSeq" id="WP_010796130.1">
    <property type="nucleotide sequence ID" value="NZ_CP044086.1"/>
</dbReference>